<accession>Q8TNS9</accession>
<dbReference type="InParanoid" id="Q8TNS9"/>
<protein>
    <submittedName>
        <fullName evidence="1">Cellulosomal protein</fullName>
    </submittedName>
</protein>
<sequence length="532" mass="60558">MDMRLRRYYWVILLFILSVFSLLCFFGDSMIIPYSTDANYQEKLNTITIENNVDIFDDSMIHKVQIDMDRKDYESLIATYEETGLKEYFKTDVVIDGVTIDDVGVRLKGQMTLQHAFKGSSYIDSMQLPFLIKFDKYVDGQNYRGITELAVRIGSSDSLLEEPLALYAHSICGAVVPECSYASVTVSDLDPAYYVICEQIDESYLVKYFNDYDGVLYKAGNFVDLTYKGDDQTEYMSDFEQKTQVNEEDLAPLISFLKFVSESSDEEFEEELPYWLDVDALITMMAVNDLVENSDSFSGMNSNYYFYYNPETEKFIILAWDMNLAFGAMMGQGNMQRGGAFENIEGGENRTMRSGPEGMQQAPDFENMGNFTPPAAPGNMENFTGPENMGNFGKPQDNMDNFGNITDGFEGPGMPQNNMSNFGNVPGMGELNGNFEQGGVNRGERGNSQNGENTLKTRFFANENFSAMYEERYLEIADTIYGNDLLLEKLDLISSTFTEYNSVHNLLNQDDYDKEVEDMRNYIEEEKEEVAK</sequence>
<dbReference type="Proteomes" id="UP000002487">
    <property type="component" value="Chromosome"/>
</dbReference>
<gene>
    <name evidence="1" type="ordered locus">MA_2203</name>
</gene>
<dbReference type="AlphaFoldDB" id="Q8TNS9"/>
<name>Q8TNS9_METAC</name>
<proteinExistence type="predicted"/>
<dbReference type="KEGG" id="mac:MA_2203"/>
<evidence type="ECO:0000313" key="1">
    <source>
        <dbReference type="EMBL" id="AAM05599.1"/>
    </source>
</evidence>
<dbReference type="EMBL" id="AE010299">
    <property type="protein sequence ID" value="AAM05599.1"/>
    <property type="molecule type" value="Genomic_DNA"/>
</dbReference>
<dbReference type="PANTHER" id="PTHR40050:SF1">
    <property type="entry name" value="INNER SPORE COAT PROTEIN H"/>
    <property type="match status" value="1"/>
</dbReference>
<keyword evidence="2" id="KW-1185">Reference proteome</keyword>
<dbReference type="InterPro" id="IPR014867">
    <property type="entry name" value="Spore_coat_CotH_CotH2/3/7"/>
</dbReference>
<dbReference type="EnsemblBacteria" id="AAM05599">
    <property type="protein sequence ID" value="AAM05599"/>
    <property type="gene ID" value="MA_2203"/>
</dbReference>
<dbReference type="STRING" id="188937.MA_2203"/>
<dbReference type="PhylomeDB" id="Q8TNS9"/>
<evidence type="ECO:0000313" key="2">
    <source>
        <dbReference type="Proteomes" id="UP000002487"/>
    </source>
</evidence>
<dbReference type="Pfam" id="PF08757">
    <property type="entry name" value="CotH"/>
    <property type="match status" value="1"/>
</dbReference>
<dbReference type="HOGENOM" id="CLU_021844_0_0_2"/>
<organism evidence="1 2">
    <name type="scientific">Methanosarcina acetivorans (strain ATCC 35395 / DSM 2834 / JCM 12185 / C2A)</name>
    <dbReference type="NCBI Taxonomy" id="188937"/>
    <lineage>
        <taxon>Archaea</taxon>
        <taxon>Methanobacteriati</taxon>
        <taxon>Methanobacteriota</taxon>
        <taxon>Stenosarchaea group</taxon>
        <taxon>Methanomicrobia</taxon>
        <taxon>Methanosarcinales</taxon>
        <taxon>Methanosarcinaceae</taxon>
        <taxon>Methanosarcina</taxon>
    </lineage>
</organism>
<reference evidence="1 2" key="1">
    <citation type="journal article" date="2002" name="Genome Res.">
        <title>The genome of Methanosarcina acetivorans reveals extensive metabolic and physiological diversity.</title>
        <authorList>
            <person name="Galagan J.E."/>
            <person name="Nusbaum C."/>
            <person name="Roy A."/>
            <person name="Endrizzi M.G."/>
            <person name="Macdonald P."/>
            <person name="FitzHugh W."/>
            <person name="Calvo S."/>
            <person name="Engels R."/>
            <person name="Smirnov S."/>
            <person name="Atnoor D."/>
            <person name="Brown A."/>
            <person name="Allen N."/>
            <person name="Naylor J."/>
            <person name="Stange-Thomann N."/>
            <person name="DeArellano K."/>
            <person name="Johnson R."/>
            <person name="Linton L."/>
            <person name="McEwan P."/>
            <person name="McKernan K."/>
            <person name="Talamas J."/>
            <person name="Tirrell A."/>
            <person name="Ye W."/>
            <person name="Zimmer A."/>
            <person name="Barber R.D."/>
            <person name="Cann I."/>
            <person name="Graham D.E."/>
            <person name="Grahame D.A."/>
            <person name="Guss A."/>
            <person name="Hedderich R."/>
            <person name="Ingram-Smith C."/>
            <person name="Kuettner C.H."/>
            <person name="Krzycki J.A."/>
            <person name="Leigh J.A."/>
            <person name="Li W."/>
            <person name="Liu J."/>
            <person name="Mukhopadhyay B."/>
            <person name="Reeve J.N."/>
            <person name="Smith K."/>
            <person name="Springer T.A."/>
            <person name="Umayam L.A."/>
            <person name="White O."/>
            <person name="White R.H."/>
            <person name="de Macario E.C."/>
            <person name="Ferry J.G."/>
            <person name="Jarrell K.F."/>
            <person name="Jing H."/>
            <person name="Macario A.J.L."/>
            <person name="Paulsen I."/>
            <person name="Pritchett M."/>
            <person name="Sowers K.R."/>
            <person name="Swanson R.V."/>
            <person name="Zinder S.H."/>
            <person name="Lander E."/>
            <person name="Metcalf W.W."/>
            <person name="Birren B."/>
        </authorList>
    </citation>
    <scope>NUCLEOTIDE SEQUENCE [LARGE SCALE GENOMIC DNA]</scope>
    <source>
        <strain evidence="2">ATCC 35395 / DSM 2834 / JCM 12185 / C2A</strain>
    </source>
</reference>
<dbReference type="PANTHER" id="PTHR40050">
    <property type="entry name" value="INNER SPORE COAT PROTEIN H"/>
    <property type="match status" value="1"/>
</dbReference>